<accession>A0A1T5CT47</accession>
<evidence type="ECO:0000259" key="2">
    <source>
        <dbReference type="Pfam" id="PF13476"/>
    </source>
</evidence>
<dbReference type="PANTHER" id="PTHR32182:SF0">
    <property type="entry name" value="DNA REPLICATION AND REPAIR PROTEIN RECF"/>
    <property type="match status" value="1"/>
</dbReference>
<organism evidence="3 4">
    <name type="scientific">Parapedobacter luteus</name>
    <dbReference type="NCBI Taxonomy" id="623280"/>
    <lineage>
        <taxon>Bacteria</taxon>
        <taxon>Pseudomonadati</taxon>
        <taxon>Bacteroidota</taxon>
        <taxon>Sphingobacteriia</taxon>
        <taxon>Sphingobacteriales</taxon>
        <taxon>Sphingobacteriaceae</taxon>
        <taxon>Parapedobacter</taxon>
    </lineage>
</organism>
<evidence type="ECO:0000256" key="1">
    <source>
        <dbReference type="SAM" id="Coils"/>
    </source>
</evidence>
<sequence length="726" mass="83966">MFIKSVKLNDYRIYHGENELTFFNAPFRNVFIISGNNGFGKTTFLTSLIWCLYGKVMVDVDEKYRREIYEAGGYKKYAAKNLNRKTKAILDQFQLEHDEEYRLNLKATHPEKYSHLVAYEQRLASYSVQITFSDMSLPSVVCDEVTVKRTFNTLREEDTLTILIDGQQNELTKTVGPDIFIHDFILPKEIAKFFFFDAEKIVSLAEMKSIEEKQSLSKAYAEVLGIKKYEDLKNHLENIRIRMRRNSASEADRKKFDELQKEVEASKRLITEFEEQRDALQEEKLSKKVAADQYQEKLIREGSSLSVEAINHLRQRQRELATDYEAIKARMKDLMELAPFAIAGHKLKQARLQLLAEIEMEQSNLNPVLLAEKAKAVSDQLSTDTFPLMKIKGQALASLQKIVQETIIQSFSPSKKADADFKVLFAFSEAEKNEFEAIFSNLKYTYSERFKELVAQQKENRIAFNKVIRQLSDAESKENDLLIKEIRRQKNALDERIVDIDKQLLQISQEIGSLQRDVGVKNKIVAELAKKIKVEDTDAAKDEVAERLIAELNVFIKNFKTEKKSLLEKSLKRELNLLMHKADFVDKVEVEVDHDLIDIHLYDKRGQQVNKDTLSKGEQQLYATALLKALVDESNIKFPIFIDSPLQKFDKHHSANIIESFYPKVSEQVVLFPLLQKELTEDEYKLLLPRVNSAHLIKNIDDDHSTFEPVQPSKLFEYYTAGVSHV</sequence>
<dbReference type="AlphaFoldDB" id="A0A1T5CT47"/>
<feature type="domain" description="Rad50/SbcC-type AAA" evidence="2">
    <location>
        <begin position="5"/>
        <end position="264"/>
    </location>
</feature>
<feature type="coiled-coil region" evidence="1">
    <location>
        <begin position="226"/>
        <end position="330"/>
    </location>
</feature>
<evidence type="ECO:0000313" key="3">
    <source>
        <dbReference type="EMBL" id="SKB62639.1"/>
    </source>
</evidence>
<dbReference type="Pfam" id="PF13476">
    <property type="entry name" value="AAA_23"/>
    <property type="match status" value="1"/>
</dbReference>
<name>A0A1T5CT47_9SPHI</name>
<dbReference type="GO" id="GO:0000731">
    <property type="term" value="P:DNA synthesis involved in DNA repair"/>
    <property type="evidence" value="ECO:0007669"/>
    <property type="project" value="TreeGrafter"/>
</dbReference>
<keyword evidence="1" id="KW-0175">Coiled coil</keyword>
<keyword evidence="4" id="KW-1185">Reference proteome</keyword>
<proteinExistence type="predicted"/>
<dbReference type="InterPro" id="IPR038729">
    <property type="entry name" value="Rad50/SbcC_AAA"/>
</dbReference>
<dbReference type="EMBL" id="FUYS01000005">
    <property type="protein sequence ID" value="SKB62639.1"/>
    <property type="molecule type" value="Genomic_DNA"/>
</dbReference>
<dbReference type="InterPro" id="IPR027417">
    <property type="entry name" value="P-loop_NTPase"/>
</dbReference>
<dbReference type="Proteomes" id="UP000190541">
    <property type="component" value="Unassembled WGS sequence"/>
</dbReference>
<dbReference type="GO" id="GO:0006302">
    <property type="term" value="P:double-strand break repair"/>
    <property type="evidence" value="ECO:0007669"/>
    <property type="project" value="InterPro"/>
</dbReference>
<evidence type="ECO:0000313" key="4">
    <source>
        <dbReference type="Proteomes" id="UP000190541"/>
    </source>
</evidence>
<dbReference type="RefSeq" id="WP_079717016.1">
    <property type="nucleotide sequence ID" value="NZ_FUYS01000005.1"/>
</dbReference>
<reference evidence="3 4" key="1">
    <citation type="submission" date="2017-02" db="EMBL/GenBank/DDBJ databases">
        <authorList>
            <person name="Peterson S.W."/>
        </authorList>
    </citation>
    <scope>NUCLEOTIDE SEQUENCE [LARGE SCALE GENOMIC DNA]</scope>
    <source>
        <strain evidence="3 4">DSM 22899</strain>
    </source>
</reference>
<protein>
    <submittedName>
        <fullName evidence="3">DNA sulfur modification protein DndD</fullName>
    </submittedName>
</protein>
<gene>
    <name evidence="3" type="ORF">SAMN05660226_02321</name>
</gene>
<dbReference type="Gene3D" id="3.40.50.300">
    <property type="entry name" value="P-loop containing nucleotide triphosphate hydrolases"/>
    <property type="match status" value="2"/>
</dbReference>
<dbReference type="STRING" id="623280.SAMN05660226_02321"/>
<dbReference type="OrthoDB" id="9795626at2"/>
<dbReference type="GO" id="GO:0016887">
    <property type="term" value="F:ATP hydrolysis activity"/>
    <property type="evidence" value="ECO:0007669"/>
    <property type="project" value="InterPro"/>
</dbReference>
<dbReference type="PANTHER" id="PTHR32182">
    <property type="entry name" value="DNA REPLICATION AND REPAIR PROTEIN RECF"/>
    <property type="match status" value="1"/>
</dbReference>
<dbReference type="SUPFAM" id="SSF52540">
    <property type="entry name" value="P-loop containing nucleoside triphosphate hydrolases"/>
    <property type="match status" value="1"/>
</dbReference>